<dbReference type="CAZy" id="GH18">
    <property type="family name" value="Glycoside Hydrolase Family 18"/>
</dbReference>
<evidence type="ECO:0000313" key="2">
    <source>
        <dbReference type="EMBL" id="BAA92251.1"/>
    </source>
</evidence>
<proteinExistence type="predicted"/>
<protein>
    <submittedName>
        <fullName evidence="2">Chitinase A</fullName>
    </submittedName>
</protein>
<evidence type="ECO:0000256" key="1">
    <source>
        <dbReference type="SAM" id="MobiDB-lite"/>
    </source>
</evidence>
<dbReference type="InterPro" id="IPR017853">
    <property type="entry name" value="GH"/>
</dbReference>
<feature type="compositionally biased region" description="Basic and acidic residues" evidence="1">
    <location>
        <begin position="261"/>
        <end position="282"/>
    </location>
</feature>
<dbReference type="InterPro" id="IPR052750">
    <property type="entry name" value="GH18_Chitinase"/>
</dbReference>
<sequence>MAETTAPGGASLLKAQATPSVQAAANTAAAAALPSNFIFSAYKDITINLNWNTNVISTAVTGSLQPVLSVLPAKLKTLTWSFATGECGSESWSGLTGSQVAAANVQNMVNAGRNYIISTGGAAGSFSCGSDANFSKFINTYNSANLKGIDFDIEAGQSQAVINALVQRVKAAQPKYPNLRFSFTLATLGGNAAQSLGDTGVVVMNAIKAAGLQNYTINLMTMDYGSATPATARSTAAASATWASRRWRGQQPAQLLGRAVQPDRADPDDRRQRYAGRDLHPGRRRHGVELRAENGLAGVHFWSFDRDNDCTQSWASPTLQQLRPGRHAGLHEPLHLGAGAVSA</sequence>
<organism evidence="2">
    <name type="scientific">Burkholderia gladioli</name>
    <name type="common">Pseudomonas marginata</name>
    <name type="synonym">Phytomonas marginata</name>
    <dbReference type="NCBI Taxonomy" id="28095"/>
    <lineage>
        <taxon>Bacteria</taxon>
        <taxon>Pseudomonadati</taxon>
        <taxon>Pseudomonadota</taxon>
        <taxon>Betaproteobacteria</taxon>
        <taxon>Burkholderiales</taxon>
        <taxon>Burkholderiaceae</taxon>
        <taxon>Burkholderia</taxon>
    </lineage>
</organism>
<accession>Q9LBM1</accession>
<dbReference type="PANTHER" id="PTHR42976:SF1">
    <property type="entry name" value="GH18 DOMAIN-CONTAINING PROTEIN-RELATED"/>
    <property type="match status" value="1"/>
</dbReference>
<feature type="region of interest" description="Disordered" evidence="1">
    <location>
        <begin position="249"/>
        <end position="282"/>
    </location>
</feature>
<dbReference type="AlphaFoldDB" id="Q9LBM1"/>
<gene>
    <name evidence="2" type="primary">chiA</name>
</gene>
<dbReference type="PANTHER" id="PTHR42976">
    <property type="entry name" value="BIFUNCTIONAL CHITINASE/LYSOZYME-RELATED"/>
    <property type="match status" value="1"/>
</dbReference>
<name>Q9LBM1_BURGA</name>
<dbReference type="EMBL" id="AB038997">
    <property type="protein sequence ID" value="BAA92251.1"/>
    <property type="molecule type" value="Genomic_DNA"/>
</dbReference>
<reference evidence="2" key="1">
    <citation type="journal article" date="2001" name="J. Biosci. Bioeng.">
        <title>The bacterium Burkholderia gladioli strain CHB101 produces two different kinds of chitinases belonging to families 18 and 19 of the glycosyl hydrolases.</title>
        <authorList>
            <person name="Shimosaka M."/>
            <person name="Fukumori Y."/>
            <person name="Narita T."/>
            <person name="Zhang X."/>
            <person name="Kodaira R."/>
            <person name="Nogawa M."/>
            <person name="Okazaki M."/>
        </authorList>
    </citation>
    <scope>NUCLEOTIDE SEQUENCE</scope>
    <source>
        <strain evidence="2">CHB101</strain>
    </source>
</reference>
<dbReference type="SUPFAM" id="SSF51445">
    <property type="entry name" value="(Trans)glycosidases"/>
    <property type="match status" value="1"/>
</dbReference>
<dbReference type="Gene3D" id="3.20.20.80">
    <property type="entry name" value="Glycosidases"/>
    <property type="match status" value="1"/>
</dbReference>